<dbReference type="AlphaFoldDB" id="A0A1Q2HZU8"/>
<sequence>MTKNYRITGPSTEAAVDSLIDEVTLIEGTHTVDVDTDRGVMTVMGEDFSSEEIAQAAKNAGFALAE</sequence>
<dbReference type="OrthoDB" id="9813965at2"/>
<keyword evidence="2" id="KW-1185">Reference proteome</keyword>
<dbReference type="Proteomes" id="UP000217209">
    <property type="component" value="Chromosome"/>
</dbReference>
<gene>
    <name evidence="1" type="ORF">CGLAU_11860</name>
</gene>
<accession>A0A1Q2HZU8</accession>
<name>A0A1Q2HZU8_9CORY</name>
<dbReference type="EMBL" id="CP019688">
    <property type="protein sequence ID" value="AQQ16300.1"/>
    <property type="molecule type" value="Genomic_DNA"/>
</dbReference>
<organism evidence="1 2">
    <name type="scientific">Corynebacterium glaucum</name>
    <dbReference type="NCBI Taxonomy" id="187491"/>
    <lineage>
        <taxon>Bacteria</taxon>
        <taxon>Bacillati</taxon>
        <taxon>Actinomycetota</taxon>
        <taxon>Actinomycetes</taxon>
        <taxon>Mycobacteriales</taxon>
        <taxon>Corynebacteriaceae</taxon>
        <taxon>Corynebacterium</taxon>
    </lineage>
</organism>
<evidence type="ECO:0008006" key="3">
    <source>
        <dbReference type="Google" id="ProtNLM"/>
    </source>
</evidence>
<reference evidence="1" key="1">
    <citation type="submission" date="2016-12" db="EMBL/GenBank/DDBJ databases">
        <authorList>
            <person name="Song W.-J."/>
            <person name="Kurnit D.M."/>
        </authorList>
    </citation>
    <scope>NUCLEOTIDE SEQUENCE [LARGE SCALE GENOMIC DNA]</scope>
    <source>
        <strain evidence="1">DSM 30827</strain>
    </source>
</reference>
<protein>
    <recommendedName>
        <fullName evidence="3">Transporter</fullName>
    </recommendedName>
</protein>
<evidence type="ECO:0000313" key="1">
    <source>
        <dbReference type="EMBL" id="AQQ16300.1"/>
    </source>
</evidence>
<dbReference type="RefSeq" id="WP_095660870.1">
    <property type="nucleotide sequence ID" value="NZ_BAAAKB010000014.1"/>
</dbReference>
<evidence type="ECO:0000313" key="2">
    <source>
        <dbReference type="Proteomes" id="UP000217209"/>
    </source>
</evidence>
<proteinExistence type="predicted"/>
<dbReference type="KEGG" id="cgv:CGLAU_11860"/>